<evidence type="ECO:0000256" key="2">
    <source>
        <dbReference type="SAM" id="SignalP"/>
    </source>
</evidence>
<keyword evidence="5" id="KW-1185">Reference proteome</keyword>
<dbReference type="RefSeq" id="WP_119768054.1">
    <property type="nucleotide sequence ID" value="NZ_QYUO01000001.1"/>
</dbReference>
<proteinExistence type="predicted"/>
<dbReference type="PROSITE" id="PS50983">
    <property type="entry name" value="FE_B12_PBP"/>
    <property type="match status" value="1"/>
</dbReference>
<dbReference type="OrthoDB" id="6495095at2"/>
<accession>A0A3A3GB49</accession>
<dbReference type="CDD" id="cd01144">
    <property type="entry name" value="BtuF"/>
    <property type="match status" value="1"/>
</dbReference>
<gene>
    <name evidence="4" type="ORF">D3871_05960</name>
</gene>
<sequence>MRVFIPAFLVAAVSLAWVAPASASVTVVDDVKRTITLPAPARRIVSVAPHVTEMLFAAGAGSQVVGVTEFSDFPPEAKRIPSVGNGVTLDLERILALKPDLVVGWNNGNAALQLAKLESLGVPVYKSEPYDYAAIALSMERLAHLAGTDMMGKKAADTFRHRLGQLQETYQKRRKVRVFYQIWRTPLMTLNGAHMVSAALRTCGGENVFAGLSQLAPTVSIEAVIKADPEAIIASSGEQDDVLAAWRRFPGMAAVKRGNLLLIDGELLNRSGPRILDGTEALCKQLDAVRKKS</sequence>
<dbReference type="PANTHER" id="PTHR30535">
    <property type="entry name" value="VITAMIN B12-BINDING PROTEIN"/>
    <property type="match status" value="1"/>
</dbReference>
<dbReference type="Gene3D" id="3.40.50.1980">
    <property type="entry name" value="Nitrogenase molybdenum iron protein domain"/>
    <property type="match status" value="2"/>
</dbReference>
<evidence type="ECO:0000313" key="5">
    <source>
        <dbReference type="Proteomes" id="UP000265955"/>
    </source>
</evidence>
<organism evidence="4 5">
    <name type="scientific">Noviherbaspirillum saxi</name>
    <dbReference type="NCBI Taxonomy" id="2320863"/>
    <lineage>
        <taxon>Bacteria</taxon>
        <taxon>Pseudomonadati</taxon>
        <taxon>Pseudomonadota</taxon>
        <taxon>Betaproteobacteria</taxon>
        <taxon>Burkholderiales</taxon>
        <taxon>Oxalobacteraceae</taxon>
        <taxon>Noviherbaspirillum</taxon>
    </lineage>
</organism>
<dbReference type="Proteomes" id="UP000265955">
    <property type="component" value="Unassembled WGS sequence"/>
</dbReference>
<protein>
    <submittedName>
        <fullName evidence="4">Cobalamin-binding protein</fullName>
    </submittedName>
</protein>
<dbReference type="InterPro" id="IPR054828">
    <property type="entry name" value="Vit_B12_bind_prot"/>
</dbReference>
<dbReference type="GO" id="GO:0071281">
    <property type="term" value="P:cellular response to iron ion"/>
    <property type="evidence" value="ECO:0007669"/>
    <property type="project" value="TreeGrafter"/>
</dbReference>
<comment type="caution">
    <text evidence="4">The sequence shown here is derived from an EMBL/GenBank/DDBJ whole genome shotgun (WGS) entry which is preliminary data.</text>
</comment>
<feature type="signal peptide" evidence="2">
    <location>
        <begin position="1"/>
        <end position="23"/>
    </location>
</feature>
<evidence type="ECO:0000259" key="3">
    <source>
        <dbReference type="PROSITE" id="PS50983"/>
    </source>
</evidence>
<reference evidence="5" key="1">
    <citation type="submission" date="2018-09" db="EMBL/GenBank/DDBJ databases">
        <authorList>
            <person name="Zhu H."/>
        </authorList>
    </citation>
    <scope>NUCLEOTIDE SEQUENCE [LARGE SCALE GENOMIC DNA]</scope>
    <source>
        <strain evidence="5">K1R23-30</strain>
    </source>
</reference>
<evidence type="ECO:0000256" key="1">
    <source>
        <dbReference type="ARBA" id="ARBA00022729"/>
    </source>
</evidence>
<dbReference type="PANTHER" id="PTHR30535:SF34">
    <property type="entry name" value="MOLYBDATE-BINDING PROTEIN MOLA"/>
    <property type="match status" value="1"/>
</dbReference>
<dbReference type="EMBL" id="QYUO01000001">
    <property type="protein sequence ID" value="RJF98109.1"/>
    <property type="molecule type" value="Genomic_DNA"/>
</dbReference>
<feature type="domain" description="Fe/B12 periplasmic-binding" evidence="3">
    <location>
        <begin position="43"/>
        <end position="293"/>
    </location>
</feature>
<dbReference type="SUPFAM" id="SSF53807">
    <property type="entry name" value="Helical backbone' metal receptor"/>
    <property type="match status" value="1"/>
</dbReference>
<dbReference type="NCBIfam" id="NF038402">
    <property type="entry name" value="TroA_like"/>
    <property type="match status" value="1"/>
</dbReference>
<name>A0A3A3GB49_9BURK</name>
<dbReference type="InterPro" id="IPR002491">
    <property type="entry name" value="ABC_transptr_periplasmic_BD"/>
</dbReference>
<evidence type="ECO:0000313" key="4">
    <source>
        <dbReference type="EMBL" id="RJF98109.1"/>
    </source>
</evidence>
<dbReference type="Pfam" id="PF01497">
    <property type="entry name" value="Peripla_BP_2"/>
    <property type="match status" value="1"/>
</dbReference>
<dbReference type="InterPro" id="IPR050902">
    <property type="entry name" value="ABC_Transporter_SBP"/>
</dbReference>
<keyword evidence="1 2" id="KW-0732">Signal</keyword>
<dbReference type="AlphaFoldDB" id="A0A3A3GB49"/>
<feature type="chain" id="PRO_5017483951" evidence="2">
    <location>
        <begin position="24"/>
        <end position="293"/>
    </location>
</feature>